<keyword evidence="6" id="KW-0874">Quinone</keyword>
<dbReference type="InterPro" id="IPR036010">
    <property type="entry name" value="2Fe-2S_ferredoxin-like_sf"/>
</dbReference>
<dbReference type="SUPFAM" id="SSF54292">
    <property type="entry name" value="2Fe-2S ferredoxin-like"/>
    <property type="match status" value="1"/>
</dbReference>
<dbReference type="SUPFAM" id="SSF53706">
    <property type="entry name" value="Formate dehydrogenase/DMSO reductase, domains 1-3"/>
    <property type="match status" value="1"/>
</dbReference>
<dbReference type="Gene3D" id="3.40.50.740">
    <property type="match status" value="2"/>
</dbReference>
<evidence type="ECO:0000256" key="15">
    <source>
        <dbReference type="ARBA" id="ARBA00047712"/>
    </source>
</evidence>
<evidence type="ECO:0000313" key="18">
    <source>
        <dbReference type="EMBL" id="BEQ15959.1"/>
    </source>
</evidence>
<dbReference type="PROSITE" id="PS00642">
    <property type="entry name" value="COMPLEX1_75K_2"/>
    <property type="match status" value="1"/>
</dbReference>
<feature type="domain" description="4Fe-4S His(Cys)3-ligated-type" evidence="17">
    <location>
        <begin position="85"/>
        <end position="125"/>
    </location>
</feature>
<keyword evidence="7" id="KW-0479">Metal-binding</keyword>
<evidence type="ECO:0000259" key="16">
    <source>
        <dbReference type="SMART" id="SM00926"/>
    </source>
</evidence>
<dbReference type="SUPFAM" id="SSF54862">
    <property type="entry name" value="4Fe-4S ferredoxins"/>
    <property type="match status" value="1"/>
</dbReference>
<dbReference type="AlphaFoldDB" id="A0AAU9ELC9"/>
<dbReference type="InterPro" id="IPR010228">
    <property type="entry name" value="NADH_UbQ_OxRdtase_Gsu"/>
</dbReference>
<dbReference type="SMART" id="SM00926">
    <property type="entry name" value="Molybdop_Fe4S4"/>
    <property type="match status" value="1"/>
</dbReference>
<dbReference type="InterPro" id="IPR000283">
    <property type="entry name" value="NADH_UbQ_OxRdtase_75kDa_su_CS"/>
</dbReference>
<dbReference type="Pfam" id="PF00384">
    <property type="entry name" value="Molybdopterin"/>
    <property type="match status" value="1"/>
</dbReference>
<dbReference type="Gene3D" id="3.40.228.10">
    <property type="entry name" value="Dimethylsulfoxide Reductase, domain 2"/>
    <property type="match status" value="1"/>
</dbReference>
<dbReference type="GO" id="GO:0048038">
    <property type="term" value="F:quinone binding"/>
    <property type="evidence" value="ECO:0007669"/>
    <property type="project" value="UniProtKB-KW"/>
</dbReference>
<dbReference type="CDD" id="cd00207">
    <property type="entry name" value="fer2"/>
    <property type="match status" value="1"/>
</dbReference>
<evidence type="ECO:0000256" key="4">
    <source>
        <dbReference type="ARBA" id="ARBA00022485"/>
    </source>
</evidence>
<dbReference type="PANTHER" id="PTHR43105">
    <property type="entry name" value="RESPIRATORY NITRATE REDUCTASE"/>
    <property type="match status" value="1"/>
</dbReference>
<dbReference type="Pfam" id="PF13510">
    <property type="entry name" value="Fer2_4"/>
    <property type="match status" value="1"/>
</dbReference>
<dbReference type="KEGG" id="dmp:FAK_30250"/>
<dbReference type="Pfam" id="PF22117">
    <property type="entry name" value="Fer4_Nqo3"/>
    <property type="match status" value="1"/>
</dbReference>
<dbReference type="Pfam" id="PF04879">
    <property type="entry name" value="Molybdop_Fe4S4"/>
    <property type="match status" value="1"/>
</dbReference>
<keyword evidence="19" id="KW-1185">Reference proteome</keyword>
<evidence type="ECO:0000256" key="3">
    <source>
        <dbReference type="ARBA" id="ARBA00005404"/>
    </source>
</evidence>
<evidence type="ECO:0000256" key="14">
    <source>
        <dbReference type="ARBA" id="ARBA00034078"/>
    </source>
</evidence>
<dbReference type="InterPro" id="IPR050123">
    <property type="entry name" value="Prok_molybdopt-oxidoreductase"/>
</dbReference>
<evidence type="ECO:0000256" key="1">
    <source>
        <dbReference type="ARBA" id="ARBA00001966"/>
    </source>
</evidence>
<evidence type="ECO:0000256" key="9">
    <source>
        <dbReference type="ARBA" id="ARBA00023004"/>
    </source>
</evidence>
<dbReference type="Gene3D" id="3.10.20.740">
    <property type="match status" value="1"/>
</dbReference>
<evidence type="ECO:0000256" key="8">
    <source>
        <dbReference type="ARBA" id="ARBA00022967"/>
    </source>
</evidence>
<dbReference type="InterPro" id="IPR054351">
    <property type="entry name" value="NADH_UbQ_OxRdtase_ferredoxin"/>
</dbReference>
<dbReference type="GO" id="GO:0051537">
    <property type="term" value="F:2 iron, 2 sulfur cluster binding"/>
    <property type="evidence" value="ECO:0007669"/>
    <property type="project" value="UniProtKB-KW"/>
</dbReference>
<dbReference type="Pfam" id="PF10588">
    <property type="entry name" value="NADH-G_4Fe-4S_3"/>
    <property type="match status" value="1"/>
</dbReference>
<keyword evidence="8" id="KW-1278">Translocase</keyword>
<dbReference type="Gene3D" id="2.20.25.90">
    <property type="entry name" value="ADC-like domains"/>
    <property type="match status" value="1"/>
</dbReference>
<dbReference type="GO" id="GO:0046872">
    <property type="term" value="F:metal ion binding"/>
    <property type="evidence" value="ECO:0007669"/>
    <property type="project" value="UniProtKB-KW"/>
</dbReference>
<dbReference type="CDD" id="cd02775">
    <property type="entry name" value="MopB_CT"/>
    <property type="match status" value="1"/>
</dbReference>
<evidence type="ECO:0000259" key="17">
    <source>
        <dbReference type="SMART" id="SM00929"/>
    </source>
</evidence>
<keyword evidence="9" id="KW-0408">Iron</keyword>
<keyword evidence="11" id="KW-0520">NAD</keyword>
<evidence type="ECO:0000256" key="6">
    <source>
        <dbReference type="ARBA" id="ARBA00022719"/>
    </source>
</evidence>
<keyword evidence="4" id="KW-0004">4Fe-4S</keyword>
<dbReference type="SUPFAM" id="SSF50692">
    <property type="entry name" value="ADC-like"/>
    <property type="match status" value="1"/>
</dbReference>
<dbReference type="SMART" id="SM00929">
    <property type="entry name" value="NADH-G_4Fe-4S_3"/>
    <property type="match status" value="1"/>
</dbReference>
<dbReference type="InterPro" id="IPR009010">
    <property type="entry name" value="Asp_de-COase-like_dom_sf"/>
</dbReference>
<proteinExistence type="inferred from homology"/>
<name>A0AAU9ELC9_9BACT</name>
<dbReference type="Proteomes" id="UP001366166">
    <property type="component" value="Chromosome"/>
</dbReference>
<evidence type="ECO:0000256" key="11">
    <source>
        <dbReference type="ARBA" id="ARBA00023027"/>
    </source>
</evidence>
<dbReference type="FunFam" id="3.10.20.740:FF:000004">
    <property type="entry name" value="NADH-quinone oxidoreductase"/>
    <property type="match status" value="1"/>
</dbReference>
<dbReference type="RefSeq" id="WP_338601132.1">
    <property type="nucleotide sequence ID" value="NZ_AP028679.1"/>
</dbReference>
<evidence type="ECO:0000256" key="13">
    <source>
        <dbReference type="ARBA" id="ARBA00023136"/>
    </source>
</evidence>
<dbReference type="InterPro" id="IPR001041">
    <property type="entry name" value="2Fe-2S_ferredoxin-type"/>
</dbReference>
<evidence type="ECO:0000256" key="2">
    <source>
        <dbReference type="ARBA" id="ARBA00004370"/>
    </source>
</evidence>
<comment type="similarity">
    <text evidence="3">Belongs to the complex I 75 kDa subunit family.</text>
</comment>
<keyword evidence="13" id="KW-0472">Membrane</keyword>
<dbReference type="GO" id="GO:0042773">
    <property type="term" value="P:ATP synthesis coupled electron transport"/>
    <property type="evidence" value="ECO:0007669"/>
    <property type="project" value="InterPro"/>
</dbReference>
<dbReference type="GO" id="GO:0003954">
    <property type="term" value="F:NADH dehydrogenase activity"/>
    <property type="evidence" value="ECO:0007669"/>
    <property type="project" value="TreeGrafter"/>
</dbReference>
<dbReference type="InterPro" id="IPR006963">
    <property type="entry name" value="Mopterin_OxRdtase_4Fe-4S_dom"/>
</dbReference>
<comment type="cofactor">
    <cofactor evidence="14">
        <name>[2Fe-2S] cluster</name>
        <dbReference type="ChEBI" id="CHEBI:190135"/>
    </cofactor>
</comment>
<organism evidence="18 19">
    <name type="scientific">Desulfoferula mesophila</name>
    <dbReference type="NCBI Taxonomy" id="3058419"/>
    <lineage>
        <taxon>Bacteria</taxon>
        <taxon>Pseudomonadati</taxon>
        <taxon>Thermodesulfobacteriota</taxon>
        <taxon>Desulfarculia</taxon>
        <taxon>Desulfarculales</taxon>
        <taxon>Desulfarculaceae</taxon>
        <taxon>Desulfoferula</taxon>
    </lineage>
</organism>
<evidence type="ECO:0000256" key="7">
    <source>
        <dbReference type="ARBA" id="ARBA00022723"/>
    </source>
</evidence>
<accession>A0AAU9ELC9</accession>
<dbReference type="InterPro" id="IPR019574">
    <property type="entry name" value="NADH_UbQ_OxRdtase_Gsu_4Fe4S-bd"/>
</dbReference>
<evidence type="ECO:0000256" key="5">
    <source>
        <dbReference type="ARBA" id="ARBA00022714"/>
    </source>
</evidence>
<dbReference type="PANTHER" id="PTHR43105:SF10">
    <property type="entry name" value="NADH-QUINONE OXIDOREDUCTASE SUBUNIT G"/>
    <property type="match status" value="1"/>
</dbReference>
<comment type="subcellular location">
    <subcellularLocation>
        <location evidence="2">Membrane</location>
    </subcellularLocation>
</comment>
<dbReference type="NCBIfam" id="TIGR01973">
    <property type="entry name" value="NuoG"/>
    <property type="match status" value="1"/>
</dbReference>
<evidence type="ECO:0000256" key="12">
    <source>
        <dbReference type="ARBA" id="ARBA00023075"/>
    </source>
</evidence>
<dbReference type="GO" id="GO:0016020">
    <property type="term" value="C:membrane"/>
    <property type="evidence" value="ECO:0007669"/>
    <property type="project" value="UniProtKB-SubCell"/>
</dbReference>
<keyword evidence="5" id="KW-0001">2Fe-2S</keyword>
<dbReference type="GO" id="GO:0051539">
    <property type="term" value="F:4 iron, 4 sulfur cluster binding"/>
    <property type="evidence" value="ECO:0007669"/>
    <property type="project" value="UniProtKB-KW"/>
</dbReference>
<dbReference type="GO" id="GO:0008137">
    <property type="term" value="F:NADH dehydrogenase (ubiquinone) activity"/>
    <property type="evidence" value="ECO:0007669"/>
    <property type="project" value="InterPro"/>
</dbReference>
<dbReference type="InterPro" id="IPR006656">
    <property type="entry name" value="Mopterin_OxRdtase"/>
</dbReference>
<reference evidence="19" key="1">
    <citation type="journal article" date="2023" name="Arch. Microbiol.">
        <title>Desulfoferula mesophilus gen. nov. sp. nov., a mesophilic sulfate-reducing bacterium isolated from a brackish lake sediment.</title>
        <authorList>
            <person name="Watanabe T."/>
            <person name="Yabe T."/>
            <person name="Tsuji J.M."/>
            <person name="Fukui M."/>
        </authorList>
    </citation>
    <scope>NUCLEOTIDE SEQUENCE [LARGE SCALE GENOMIC DNA]</scope>
    <source>
        <strain evidence="19">12FAK</strain>
    </source>
</reference>
<feature type="domain" description="4Fe-4S Mo/W bis-MGD-type" evidence="16">
    <location>
        <begin position="217"/>
        <end position="271"/>
    </location>
</feature>
<keyword evidence="12" id="KW-0830">Ubiquinone</keyword>
<comment type="cofactor">
    <cofactor evidence="1">
        <name>[4Fe-4S] cluster</name>
        <dbReference type="ChEBI" id="CHEBI:49883"/>
    </cofactor>
</comment>
<comment type="catalytic activity">
    <reaction evidence="15">
        <text>a quinone + NADH + 5 H(+)(in) = a quinol + NAD(+) + 4 H(+)(out)</text>
        <dbReference type="Rhea" id="RHEA:57888"/>
        <dbReference type="ChEBI" id="CHEBI:15378"/>
        <dbReference type="ChEBI" id="CHEBI:24646"/>
        <dbReference type="ChEBI" id="CHEBI:57540"/>
        <dbReference type="ChEBI" id="CHEBI:57945"/>
        <dbReference type="ChEBI" id="CHEBI:132124"/>
    </reaction>
</comment>
<dbReference type="EMBL" id="AP028679">
    <property type="protein sequence ID" value="BEQ15959.1"/>
    <property type="molecule type" value="Genomic_DNA"/>
</dbReference>
<evidence type="ECO:0000313" key="19">
    <source>
        <dbReference type="Proteomes" id="UP001366166"/>
    </source>
</evidence>
<gene>
    <name evidence="18" type="primary">nuoG-2</name>
    <name evidence="18" type="ORF">FAK_30250</name>
</gene>
<sequence length="832" mass="90764">MPRLTIDHRAIEVPKGTKVIQAAEQLGIYIPRFCFHEALGAVGACRMCAVMFLDGPVKGLEMSCMTEAREGMVVSTDHPEAQDFRRQVIEWLMLNHPHDCPVCDEGGQCLLQDMTVSSGHGIRRYEGDKRTFRDQDLGPFVSHEMNRCIHCWRCRRFYQEYAGYRDLGAMQIGRRTYFGRQRSGRLESPFAGNIVDLCPTGVYTDKPSRFQGRYWDFSRAASVCPHCSLGCAVTVNTRYRKVVRLEARESPEVNGHFICDRGRYGYAFANHSQRPRQALVQNREAELHLALAETTRRLAQITREYGPAAVAGLGSTRMGLEAQIALQRLCAEQGWAGARFFSEPDLAARVSAAAQGLTPELAVSQSDLAKADFIAVVGVEPLGEAPLLALALRQAWRAGATVALLDPRPMTLQLEVKHLPLAPGVLDSALAWLVKQSFGAKKRRALQEEHPHLMGPDDHLGLSKKELRELKRMARALAKSERPVLVCGTDLVSQGLPGRAAGLAALLRGQGQAAGLFYVFPGANALGAALVNPDEAASDSLLESMEQGGVKALLAVESDPLFNCSDRARMTRALEKLHLLVVLDHLPSAIKELADVFIPIANLYESAGFSLVNQEGRLQQALPAGEMGTPLDQIAGGGHPPRVYSLEAPGGDLLTSHEILDTAARELLGADPEPPRQNGWEWLAEKHSPLAPLFAQGRPEFGRRLLPVASGEGSVSADPLPALPDEDQLEILVSPAFAPGEELASYSQLLSETASQTLLWIHADTAKALGLQGQARIRLRLGQGELELPLSTTMDMHPRVAVLVPGPDHGWQMLQGRRQVIALDRITAGGES</sequence>
<evidence type="ECO:0000256" key="10">
    <source>
        <dbReference type="ARBA" id="ARBA00023014"/>
    </source>
</evidence>
<protein>
    <submittedName>
        <fullName evidence="18">NADH-quinone oxidoreductase</fullName>
    </submittedName>
</protein>
<keyword evidence="10" id="KW-0411">Iron-sulfur</keyword>